<evidence type="ECO:0000313" key="7">
    <source>
        <dbReference type="EMBL" id="GAC75432.1"/>
    </source>
</evidence>
<evidence type="ECO:0000256" key="2">
    <source>
        <dbReference type="ARBA" id="ARBA00018339"/>
    </source>
</evidence>
<evidence type="ECO:0000256" key="5">
    <source>
        <dbReference type="PIRNR" id="PIRNR017302"/>
    </source>
</evidence>
<dbReference type="GO" id="GO:0005730">
    <property type="term" value="C:nucleolus"/>
    <property type="evidence" value="ECO:0007669"/>
    <property type="project" value="UniProtKB-SubCell"/>
</dbReference>
<dbReference type="GO" id="GO:0005654">
    <property type="term" value="C:nucleoplasm"/>
    <property type="evidence" value="ECO:0007669"/>
    <property type="project" value="UniProtKB-SubCell"/>
</dbReference>
<keyword evidence="3 5" id="KW-0690">Ribosome biogenesis</keyword>
<gene>
    <name evidence="7" type="ORF">PANT_15c00075</name>
</gene>
<dbReference type="Proteomes" id="UP000011976">
    <property type="component" value="Unassembled WGS sequence"/>
</dbReference>
<dbReference type="GO" id="GO:0000027">
    <property type="term" value="P:ribosomal large subunit assembly"/>
    <property type="evidence" value="ECO:0007669"/>
    <property type="project" value="UniProtKB-UniRule"/>
</dbReference>
<evidence type="ECO:0000256" key="3">
    <source>
        <dbReference type="ARBA" id="ARBA00022517"/>
    </source>
</evidence>
<dbReference type="PANTHER" id="PTHR14211">
    <property type="entry name" value="GLIOMA SUPPRESSOR CANDIDATE REGION GENE 2"/>
    <property type="match status" value="1"/>
</dbReference>
<dbReference type="OrthoDB" id="5072at2759"/>
<feature type="region of interest" description="Disordered" evidence="6">
    <location>
        <begin position="265"/>
        <end position="313"/>
    </location>
</feature>
<dbReference type="PIRSF" id="PIRSF017302">
    <property type="entry name" value="Gltscr2"/>
    <property type="match status" value="1"/>
</dbReference>
<feature type="compositionally biased region" description="Polar residues" evidence="6">
    <location>
        <begin position="1"/>
        <end position="21"/>
    </location>
</feature>
<accession>M9MGR0</accession>
<keyword evidence="4 5" id="KW-0539">Nucleus</keyword>
<evidence type="ECO:0000256" key="1">
    <source>
        <dbReference type="ARBA" id="ARBA00008838"/>
    </source>
</evidence>
<dbReference type="Pfam" id="PF07767">
    <property type="entry name" value="Nop53"/>
    <property type="match status" value="1"/>
</dbReference>
<comment type="subcellular location">
    <subcellularLocation>
        <location evidence="5">Nucleus</location>
        <location evidence="5">Nucleolus</location>
    </subcellularLocation>
    <subcellularLocation>
        <location evidence="5">Nucleus</location>
        <location evidence="5">Nucleoplasm</location>
    </subcellularLocation>
</comment>
<dbReference type="GO" id="GO:0006364">
    <property type="term" value="P:rRNA processing"/>
    <property type="evidence" value="ECO:0007669"/>
    <property type="project" value="TreeGrafter"/>
</dbReference>
<comment type="function">
    <text evidence="5">May play a role in ribosome biogenesis.</text>
</comment>
<dbReference type="EMBL" id="DF196781">
    <property type="protein sequence ID" value="GAC75432.1"/>
    <property type="molecule type" value="Genomic_DNA"/>
</dbReference>
<reference evidence="8" key="1">
    <citation type="journal article" date="2013" name="Genome Announc.">
        <title>Genome sequence of the basidiomycetous yeast Pseudozyma antarctica T-34, a producer of the glycolipid biosurfactants mannosylerythritol lipids.</title>
        <authorList>
            <person name="Morita T."/>
            <person name="Koike H."/>
            <person name="Koyama Y."/>
            <person name="Hagiwara H."/>
            <person name="Ito E."/>
            <person name="Fukuoka T."/>
            <person name="Imura T."/>
            <person name="Machida M."/>
            <person name="Kitamoto D."/>
        </authorList>
    </citation>
    <scope>NUCLEOTIDE SEQUENCE [LARGE SCALE GENOMIC DNA]</scope>
    <source>
        <strain evidence="8">T-34</strain>
    </source>
</reference>
<feature type="compositionally biased region" description="Basic and acidic residues" evidence="6">
    <location>
        <begin position="439"/>
        <end position="450"/>
    </location>
</feature>
<name>M9MGR0_PSEA3</name>
<sequence>MAPTRTKASSIGQPSQPAQSSRKGKKAWRKNIDLTSTEAFLEEQSDPLRQTASDALFVEDRSGQETLTARQARGKRPLKSLEILQRNFGHAAVAPAKKQKQAAGVDKRMEQRLRKMVGRQQVGTQGDASAIVDRSTNVVNKTLGGVYDVWGSSSGDAKGKAKADDWIPTAVAKPAVHVPKTLRRDDFDVASKLPAVELPHPGSSYNPDLESHEALINEAYEIEKRLEENEQMDQAERTAWQSKLATIVAREAELRAQKDDDLKRYRGMDVDVPGLGSDDEAAAEDDLDDASSDDEGVEPAEPKRKTRQQRLRAKRARMQQLEAARRKQARIEAAAILQLPALKRRQARLAAARAQAAEARKLEKTALLERKGLAGHKVGKHKVPQQQLDVQTPDELADSLRTLKPEGNLFRDRYTRLQSRGVIEPRVKQTPKRRTHKIKAYETHDYKKFS</sequence>
<feature type="compositionally biased region" description="Basic residues" evidence="6">
    <location>
        <begin position="304"/>
        <end position="313"/>
    </location>
</feature>
<feature type="region of interest" description="Disordered" evidence="6">
    <location>
        <begin position="421"/>
        <end position="450"/>
    </location>
</feature>
<comment type="similarity">
    <text evidence="1 5">Belongs to the NOP53 family.</text>
</comment>
<evidence type="ECO:0000313" key="8">
    <source>
        <dbReference type="Proteomes" id="UP000011976"/>
    </source>
</evidence>
<dbReference type="AlphaFoldDB" id="M9MGR0"/>
<dbReference type="STRING" id="1151754.M9MGR0"/>
<dbReference type="InterPro" id="IPR011687">
    <property type="entry name" value="Nop53/GLTSCR2"/>
</dbReference>
<organism evidence="7 8">
    <name type="scientific">Pseudozyma antarctica (strain T-34)</name>
    <name type="common">Yeast</name>
    <name type="synonym">Candida antarctica</name>
    <dbReference type="NCBI Taxonomy" id="1151754"/>
    <lineage>
        <taxon>Eukaryota</taxon>
        <taxon>Fungi</taxon>
        <taxon>Dikarya</taxon>
        <taxon>Basidiomycota</taxon>
        <taxon>Ustilaginomycotina</taxon>
        <taxon>Ustilaginomycetes</taxon>
        <taxon>Ustilaginales</taxon>
        <taxon>Ustilaginaceae</taxon>
        <taxon>Moesziomyces</taxon>
    </lineage>
</organism>
<feature type="region of interest" description="Disordered" evidence="6">
    <location>
        <begin position="1"/>
        <end position="28"/>
    </location>
</feature>
<dbReference type="GO" id="GO:0008097">
    <property type="term" value="F:5S rRNA binding"/>
    <property type="evidence" value="ECO:0007669"/>
    <property type="project" value="TreeGrafter"/>
</dbReference>
<feature type="compositionally biased region" description="Acidic residues" evidence="6">
    <location>
        <begin position="277"/>
        <end position="298"/>
    </location>
</feature>
<evidence type="ECO:0000256" key="4">
    <source>
        <dbReference type="ARBA" id="ARBA00023242"/>
    </source>
</evidence>
<proteinExistence type="inferred from homology"/>
<dbReference type="PANTHER" id="PTHR14211:SF7">
    <property type="entry name" value="RIBOSOME BIOGENESIS PROTEIN NOP53"/>
    <property type="match status" value="1"/>
</dbReference>
<feature type="compositionally biased region" description="Basic residues" evidence="6">
    <location>
        <begin position="429"/>
        <end position="438"/>
    </location>
</feature>
<evidence type="ECO:0000256" key="6">
    <source>
        <dbReference type="SAM" id="MobiDB-lite"/>
    </source>
</evidence>
<protein>
    <recommendedName>
        <fullName evidence="2 5">Ribosome biogenesis protein NOP53</fullName>
    </recommendedName>
</protein>